<reference evidence="5" key="1">
    <citation type="submission" date="2007-11" db="EMBL/GenBank/DDBJ databases">
        <authorList>
            <consortium name="The Broad Institute Genome Sequencing Platform"/>
            <person name="Volkman S.K."/>
            <person name="Daily J.P."/>
            <person name="Sarr O."/>
            <person name="Ndiaye D."/>
            <person name="Ndir O."/>
            <person name="Mboup S."/>
            <person name="Lukens A."/>
            <person name="Stange-Thomann N."/>
            <person name="Mauceli E."/>
            <person name="Gnerre S."/>
            <person name="Jaffe D."/>
            <person name="Zainoun J."/>
            <person name="Wiegand R.C."/>
            <person name="Birren B."/>
            <person name="Galagan J."/>
            <person name="Lander E."/>
            <person name="Wirth D.F."/>
        </authorList>
    </citation>
    <scope>NUCLEOTIDE SEQUENCE [LARGE SCALE GENOMIC DNA]</scope>
    <source>
        <strain evidence="5">7G8</strain>
    </source>
</reference>
<feature type="compositionally biased region" description="Low complexity" evidence="2">
    <location>
        <begin position="269"/>
        <end position="278"/>
    </location>
</feature>
<dbReference type="SMART" id="SM00271">
    <property type="entry name" value="DnaJ"/>
    <property type="match status" value="1"/>
</dbReference>
<dbReference type="Proteomes" id="UP000030688">
    <property type="component" value="Unassembled WGS sequence"/>
</dbReference>
<feature type="compositionally biased region" description="Acidic residues" evidence="2">
    <location>
        <begin position="374"/>
        <end position="390"/>
    </location>
</feature>
<feature type="coiled-coil region" evidence="1">
    <location>
        <begin position="139"/>
        <end position="166"/>
    </location>
</feature>
<dbReference type="OrthoDB" id="378224at2759"/>
<dbReference type="PROSITE" id="PS50076">
    <property type="entry name" value="DNAJ_2"/>
    <property type="match status" value="1"/>
</dbReference>
<evidence type="ECO:0000313" key="4">
    <source>
        <dbReference type="EMBL" id="EUR78026.1"/>
    </source>
</evidence>
<gene>
    <name evidence="4" type="ORF">PFBG_00880</name>
</gene>
<feature type="region of interest" description="Disordered" evidence="2">
    <location>
        <begin position="374"/>
        <end position="398"/>
    </location>
</feature>
<evidence type="ECO:0000259" key="3">
    <source>
        <dbReference type="PROSITE" id="PS50076"/>
    </source>
</evidence>
<feature type="compositionally biased region" description="Basic and acidic residues" evidence="2">
    <location>
        <begin position="251"/>
        <end position="262"/>
    </location>
</feature>
<dbReference type="SUPFAM" id="SSF46565">
    <property type="entry name" value="Chaperone J-domain"/>
    <property type="match status" value="1"/>
</dbReference>
<evidence type="ECO:0000256" key="1">
    <source>
        <dbReference type="SAM" id="Coils"/>
    </source>
</evidence>
<sequence length="553" mass="65963">MEVICRNLCYDKKNNMMENEGNKVKKVYNNSSLKKYMKFCLCTIICVFLLDIYTNCESPTYSYSSIKNNNDRYVRILSETEPPMSLEEIMRTFDEDHLYSIRNYIECLRNAPYIDDPLWGSVVTDKRNNCLQHIKLLEMQESERRKQQEEENAKDIEEIRKKEKEYLMKELEEMDESDVEKAFRELQFIKLRDRTRPRKHVNVMGESKETDESKETFFFFFETGESKETRIYEETKYNKITSEFRETENVKITEESKDREGNKVSGPYENSENSNVTSESEETKKLAEKEENEGEKLGENVNDGASENSEDPKKLTEQEENGTKESSEETKDDKPEENEKKADNKKKSKKKKKSFFQMLGCNFLCNKNIETDDEEETLVSEEESEEESDEEKNTSGLVHRRNCKKEKKYNNGELEEYYKEKQNEEYFDEEYIIQSKEHNTLNTFPNMALNEDFRREFHNILSIHEDTDLMELKRILYNLFLEYNPHMNNKQKAELDKKFSEMNVVHQILNYEERIRMYEENAARGRLNTVILDPIITFNVIFGDDTMFKFIDE</sequence>
<feature type="compositionally biased region" description="Basic and acidic residues" evidence="2">
    <location>
        <begin position="310"/>
        <end position="342"/>
    </location>
</feature>
<dbReference type="InterPro" id="IPR001623">
    <property type="entry name" value="DnaJ_domain"/>
</dbReference>
<organism evidence="4 5">
    <name type="scientific">Plasmodium falciparum (isolate 7G8)</name>
    <dbReference type="NCBI Taxonomy" id="57266"/>
    <lineage>
        <taxon>Eukaryota</taxon>
        <taxon>Sar</taxon>
        <taxon>Alveolata</taxon>
        <taxon>Apicomplexa</taxon>
        <taxon>Aconoidasida</taxon>
        <taxon>Haemosporida</taxon>
        <taxon>Plasmodiidae</taxon>
        <taxon>Plasmodium</taxon>
        <taxon>Plasmodium (Laverania)</taxon>
    </lineage>
</organism>
<proteinExistence type="predicted"/>
<keyword evidence="1" id="KW-0175">Coiled coil</keyword>
<feature type="domain" description="J" evidence="3">
    <location>
        <begin position="456"/>
        <end position="522"/>
    </location>
</feature>
<dbReference type="CDD" id="cd06257">
    <property type="entry name" value="DnaJ"/>
    <property type="match status" value="1"/>
</dbReference>
<protein>
    <recommendedName>
        <fullName evidence="3">J domain-containing protein</fullName>
    </recommendedName>
</protein>
<evidence type="ECO:0000313" key="5">
    <source>
        <dbReference type="Proteomes" id="UP000030688"/>
    </source>
</evidence>
<name>W7FCX0_PLAF8</name>
<dbReference type="AlphaFoldDB" id="W7FCX0"/>
<feature type="region of interest" description="Disordered" evidence="2">
    <location>
        <begin position="251"/>
        <end position="349"/>
    </location>
</feature>
<reference evidence="4 5" key="2">
    <citation type="submission" date="2013-02" db="EMBL/GenBank/DDBJ databases">
        <title>The Genome Sequence of Plasmodium falciparum 7G8.</title>
        <authorList>
            <consortium name="The Broad Institute Genome Sequencing Platform"/>
            <consortium name="The Broad Institute Genome Sequencing Center for Infectious Disease"/>
            <person name="Neafsey D."/>
            <person name="Cheeseman I."/>
            <person name="Volkman S."/>
            <person name="Adams J."/>
            <person name="Walker B."/>
            <person name="Young S.K."/>
            <person name="Zeng Q."/>
            <person name="Gargeya S."/>
            <person name="Fitzgerald M."/>
            <person name="Haas B."/>
            <person name="Abouelleil A."/>
            <person name="Alvarado L."/>
            <person name="Arachchi H.M."/>
            <person name="Berlin A.M."/>
            <person name="Chapman S.B."/>
            <person name="Dewar J."/>
            <person name="Goldberg J."/>
            <person name="Griggs A."/>
            <person name="Gujja S."/>
            <person name="Hansen M."/>
            <person name="Howarth C."/>
            <person name="Imamovic A."/>
            <person name="Larimer J."/>
            <person name="McCowan C."/>
            <person name="Murphy C."/>
            <person name="Neiman D."/>
            <person name="Pearson M."/>
            <person name="Priest M."/>
            <person name="Roberts A."/>
            <person name="Saif S."/>
            <person name="Shea T."/>
            <person name="Sisk P."/>
            <person name="Sykes S."/>
            <person name="Wortman J."/>
            <person name="Nusbaum C."/>
            <person name="Birren B."/>
        </authorList>
    </citation>
    <scope>NUCLEOTIDE SEQUENCE [LARGE SCALE GENOMIC DNA]</scope>
    <source>
        <strain evidence="4 5">7G8</strain>
    </source>
</reference>
<dbReference type="InterPro" id="IPR036869">
    <property type="entry name" value="J_dom_sf"/>
</dbReference>
<accession>W7FCX0</accession>
<feature type="compositionally biased region" description="Basic and acidic residues" evidence="2">
    <location>
        <begin position="281"/>
        <end position="298"/>
    </location>
</feature>
<dbReference type="EMBL" id="KE123591">
    <property type="protein sequence ID" value="EUR78026.1"/>
    <property type="molecule type" value="Genomic_DNA"/>
</dbReference>
<evidence type="ECO:0000256" key="2">
    <source>
        <dbReference type="SAM" id="MobiDB-lite"/>
    </source>
</evidence>
<dbReference type="Pfam" id="PF00226">
    <property type="entry name" value="DnaJ"/>
    <property type="match status" value="1"/>
</dbReference>